<accession>A0A0N9RT95</accession>
<keyword evidence="3" id="KW-1185">Reference proteome</keyword>
<dbReference type="Proteomes" id="UP000225954">
    <property type="component" value="Segment"/>
</dbReference>
<evidence type="ECO:0000313" key="3">
    <source>
        <dbReference type="Proteomes" id="UP000225954"/>
    </source>
</evidence>
<feature type="region of interest" description="Disordered" evidence="1">
    <location>
        <begin position="11"/>
        <end position="36"/>
    </location>
</feature>
<proteinExistence type="predicted"/>
<name>A0A0N9RT95_9CAUD</name>
<reference evidence="2 3" key="1">
    <citation type="journal article" date="2016" name="Genome Announc.">
        <title>Genome Sequences of Pseudomonas oryzihabitans Phage POR1 and Pseudomonas aeruginosa Phage PAE1.</title>
        <authorList>
            <person name="Dyson Z.A."/>
            <person name="Seviour R.J."/>
            <person name="Tucci J."/>
            <person name="Petrovski S."/>
        </authorList>
    </citation>
    <scope>NUCLEOTIDE SEQUENCE [LARGE SCALE GENOMIC DNA]</scope>
</reference>
<sequence>MQLARYQLACRAHEKPGRQGGEYRTDAPQSPAPNGAIEMPRVPEVTYECSNCKTQAPVPSAHCGTCHEAFSYHPVMSEADKLREARRSATLDVLPGAGVGQINHEQALYGKRNG</sequence>
<feature type="compositionally biased region" description="Basic and acidic residues" evidence="1">
    <location>
        <begin position="11"/>
        <end position="25"/>
    </location>
</feature>
<gene>
    <name evidence="2" type="ORF">POR1_64</name>
</gene>
<protein>
    <submittedName>
        <fullName evidence="2">Uncharacterized protein</fullName>
    </submittedName>
</protein>
<organism evidence="2 3">
    <name type="scientific">Pseudomonas phage POR1</name>
    <dbReference type="NCBI Taxonomy" id="1718594"/>
    <lineage>
        <taxon>Viruses</taxon>
        <taxon>Duplodnaviria</taxon>
        <taxon>Heunggongvirae</taxon>
        <taxon>Uroviricota</taxon>
        <taxon>Caudoviricetes</taxon>
        <taxon>Porunavirus</taxon>
        <taxon>Porunavirus POR1</taxon>
    </lineage>
</organism>
<evidence type="ECO:0000313" key="2">
    <source>
        <dbReference type="EMBL" id="ALH46269.1"/>
    </source>
</evidence>
<dbReference type="EMBL" id="KT716399">
    <property type="protein sequence ID" value="ALH46269.1"/>
    <property type="molecule type" value="Genomic_DNA"/>
</dbReference>
<evidence type="ECO:0000256" key="1">
    <source>
        <dbReference type="SAM" id="MobiDB-lite"/>
    </source>
</evidence>